<dbReference type="EMBL" id="LGTC01000001">
    <property type="protein sequence ID" value="KNY25503.1"/>
    <property type="molecule type" value="Genomic_DNA"/>
</dbReference>
<evidence type="ECO:0000313" key="1">
    <source>
        <dbReference type="EMBL" id="KNY25503.1"/>
    </source>
</evidence>
<organism evidence="1 2">
    <name type="scientific">Pseudobacteroides cellulosolvens ATCC 35603 = DSM 2933</name>
    <dbReference type="NCBI Taxonomy" id="398512"/>
    <lineage>
        <taxon>Bacteria</taxon>
        <taxon>Bacillati</taxon>
        <taxon>Bacillota</taxon>
        <taxon>Clostridia</taxon>
        <taxon>Eubacteriales</taxon>
        <taxon>Oscillospiraceae</taxon>
        <taxon>Pseudobacteroides</taxon>
    </lineage>
</organism>
<dbReference type="eggNOG" id="ENOG50339VE">
    <property type="taxonomic scope" value="Bacteria"/>
</dbReference>
<reference evidence="2" key="1">
    <citation type="submission" date="2015-07" db="EMBL/GenBank/DDBJ databases">
        <title>Near-Complete Genome Sequence of the Cellulolytic Bacterium Bacteroides (Pseudobacteroides) cellulosolvens ATCC 35603.</title>
        <authorList>
            <person name="Dassa B."/>
            <person name="Utturkar S.M."/>
            <person name="Klingeman D.M."/>
            <person name="Hurt R.A."/>
            <person name="Keller M."/>
            <person name="Xu J."/>
            <person name="Reddy Y.H.K."/>
            <person name="Borovok I."/>
            <person name="Grinberg I.R."/>
            <person name="Lamed R."/>
            <person name="Zhivin O."/>
            <person name="Bayer E.A."/>
            <person name="Brown S.D."/>
        </authorList>
    </citation>
    <scope>NUCLEOTIDE SEQUENCE [LARGE SCALE GENOMIC DNA]</scope>
    <source>
        <strain evidence="2">DSM 2933</strain>
    </source>
</reference>
<evidence type="ECO:0000313" key="2">
    <source>
        <dbReference type="Proteomes" id="UP000036923"/>
    </source>
</evidence>
<keyword evidence="2" id="KW-1185">Reference proteome</keyword>
<sequence>MLSLKNEAEIYRIGLIVGYFLKDDVISWADKIIETQEKIDYEIIEVSLLSSSSKTNIVSKLSDIDGIVDEQLVINVLLGLCSVGYISNKFSDDEICTMLYRLVSNKTDISINYEIEKKIHYLSDGYYLT</sequence>
<name>A0A0L6JII0_9FIRM</name>
<accession>A0A0L6JII0</accession>
<protein>
    <submittedName>
        <fullName evidence="1">Uncharacterized protein</fullName>
    </submittedName>
</protein>
<dbReference type="OrthoDB" id="2733321at2"/>
<dbReference type="RefSeq" id="WP_050753062.1">
    <property type="nucleotide sequence ID" value="NZ_JQKC01000020.1"/>
</dbReference>
<gene>
    <name evidence="1" type="ORF">Bccel_0763</name>
</gene>
<proteinExistence type="predicted"/>
<dbReference type="Proteomes" id="UP000036923">
    <property type="component" value="Unassembled WGS sequence"/>
</dbReference>
<comment type="caution">
    <text evidence="1">The sequence shown here is derived from an EMBL/GenBank/DDBJ whole genome shotgun (WGS) entry which is preliminary data.</text>
</comment>
<dbReference type="AlphaFoldDB" id="A0A0L6JII0"/>